<dbReference type="RefSeq" id="WP_042577736.1">
    <property type="nucleotide sequence ID" value="NZ_JXQQ01000010.1"/>
</dbReference>
<gene>
    <name evidence="3" type="ORF">RT97_05370</name>
</gene>
<dbReference type="Proteomes" id="UP000032067">
    <property type="component" value="Unassembled WGS sequence"/>
</dbReference>
<dbReference type="InterPro" id="IPR051164">
    <property type="entry name" value="NmrA-like_oxidored"/>
</dbReference>
<dbReference type="AlphaFoldDB" id="A0A0D0MWM7"/>
<organism evidence="3 4">
    <name type="scientific">Variovorax paradoxus</name>
    <dbReference type="NCBI Taxonomy" id="34073"/>
    <lineage>
        <taxon>Bacteria</taxon>
        <taxon>Pseudomonadati</taxon>
        <taxon>Pseudomonadota</taxon>
        <taxon>Betaproteobacteria</taxon>
        <taxon>Burkholderiales</taxon>
        <taxon>Comamonadaceae</taxon>
        <taxon>Variovorax</taxon>
    </lineage>
</organism>
<dbReference type="InterPro" id="IPR016040">
    <property type="entry name" value="NAD(P)-bd_dom"/>
</dbReference>
<dbReference type="PANTHER" id="PTHR42748:SF3">
    <property type="entry name" value="BLL4366 PROTEIN"/>
    <property type="match status" value="1"/>
</dbReference>
<reference evidence="3 4" key="1">
    <citation type="submission" date="2014-12" db="EMBL/GenBank/DDBJ databases">
        <title>16Stimator: statistical estimation of ribosomal gene copy numbers from draft genome assemblies.</title>
        <authorList>
            <person name="Perisin M.A."/>
            <person name="Vetter M."/>
            <person name="Gilbert J.A."/>
            <person name="Bergelson J."/>
        </authorList>
    </citation>
    <scope>NUCLEOTIDE SEQUENCE [LARGE SCALE GENOMIC DNA]</scope>
    <source>
        <strain evidence="3 4">MEDvA23</strain>
    </source>
</reference>
<accession>A0A0D0MWM7</accession>
<dbReference type="OrthoDB" id="9771302at2"/>
<dbReference type="Pfam" id="PF13460">
    <property type="entry name" value="NAD_binding_10"/>
    <property type="match status" value="1"/>
</dbReference>
<evidence type="ECO:0000256" key="1">
    <source>
        <dbReference type="ARBA" id="ARBA00022857"/>
    </source>
</evidence>
<feature type="domain" description="NAD(P)-binding" evidence="2">
    <location>
        <begin position="7"/>
        <end position="132"/>
    </location>
</feature>
<evidence type="ECO:0000313" key="3">
    <source>
        <dbReference type="EMBL" id="KIQ35329.1"/>
    </source>
</evidence>
<evidence type="ECO:0000259" key="2">
    <source>
        <dbReference type="Pfam" id="PF13460"/>
    </source>
</evidence>
<name>A0A0D0MWM7_VARPD</name>
<dbReference type="InterPro" id="IPR036291">
    <property type="entry name" value="NAD(P)-bd_dom_sf"/>
</dbReference>
<dbReference type="SUPFAM" id="SSF51735">
    <property type="entry name" value="NAD(P)-binding Rossmann-fold domains"/>
    <property type="match status" value="1"/>
</dbReference>
<evidence type="ECO:0000313" key="4">
    <source>
        <dbReference type="Proteomes" id="UP000032067"/>
    </source>
</evidence>
<proteinExistence type="predicted"/>
<keyword evidence="1" id="KW-0521">NADP</keyword>
<protein>
    <submittedName>
        <fullName evidence="3">NmrA family transcriptional regulator</fullName>
    </submittedName>
</protein>
<dbReference type="PANTHER" id="PTHR42748">
    <property type="entry name" value="NITROGEN METABOLITE REPRESSION PROTEIN NMRA FAMILY MEMBER"/>
    <property type="match status" value="1"/>
</dbReference>
<comment type="caution">
    <text evidence="3">The sequence shown here is derived from an EMBL/GenBank/DDBJ whole genome shotgun (WGS) entry which is preliminary data.</text>
</comment>
<dbReference type="EMBL" id="JXQQ01000010">
    <property type="protein sequence ID" value="KIQ35329.1"/>
    <property type="molecule type" value="Genomic_DNA"/>
</dbReference>
<sequence length="251" mass="26518">MKIAVMGGTGLIGAKLVKVLRQRGHDVVAASLKSGVDVITGEGLEAALQGVEAVVDVLNASSFEPAAVLKFFETSTRHLLAAERVARVKHHVVLSIVGIEGLPDNGYFRAKVAQEALVRASGVPFTIVRATQFFEFIGGLAQPQAKDASLRLTPALMQPVAADDLVDRLADAVLATARNAVVEVAGPERMSVADAVSHWLVAQGDSREVVRDAQAPYFGAVLALESLVAGRDAHLGKTTLADWLRSNVAQR</sequence>
<dbReference type="Gene3D" id="3.40.50.720">
    <property type="entry name" value="NAD(P)-binding Rossmann-like Domain"/>
    <property type="match status" value="1"/>
</dbReference>